<dbReference type="Proteomes" id="UP000242146">
    <property type="component" value="Unassembled WGS sequence"/>
</dbReference>
<reference evidence="1 2" key="1">
    <citation type="submission" date="2016-07" db="EMBL/GenBank/DDBJ databases">
        <title>Pervasive Adenine N6-methylation of Active Genes in Fungi.</title>
        <authorList>
            <consortium name="DOE Joint Genome Institute"/>
            <person name="Mondo S.J."/>
            <person name="Dannebaum R.O."/>
            <person name="Kuo R.C."/>
            <person name="Labutti K."/>
            <person name="Haridas S."/>
            <person name="Kuo A."/>
            <person name="Salamov A."/>
            <person name="Ahrendt S.R."/>
            <person name="Lipzen A."/>
            <person name="Sullivan W."/>
            <person name="Andreopoulos W.B."/>
            <person name="Clum A."/>
            <person name="Lindquist E."/>
            <person name="Daum C."/>
            <person name="Ramamoorthy G.K."/>
            <person name="Gryganskyi A."/>
            <person name="Culley D."/>
            <person name="Magnuson J.K."/>
            <person name="James T.Y."/>
            <person name="O'Malley M.A."/>
            <person name="Stajich J.E."/>
            <person name="Spatafora J.W."/>
            <person name="Visel A."/>
            <person name="Grigoriev I.V."/>
        </authorList>
    </citation>
    <scope>NUCLEOTIDE SEQUENCE [LARGE SCALE GENOMIC DNA]</scope>
    <source>
        <strain evidence="1 2">NRRL 3301</strain>
    </source>
</reference>
<proteinExistence type="predicted"/>
<dbReference type="EMBL" id="MCGT01000021">
    <property type="protein sequence ID" value="ORX51201.1"/>
    <property type="molecule type" value="Genomic_DNA"/>
</dbReference>
<evidence type="ECO:0000313" key="2">
    <source>
        <dbReference type="Proteomes" id="UP000242146"/>
    </source>
</evidence>
<organism evidence="1 2">
    <name type="scientific">Hesseltinella vesiculosa</name>
    <dbReference type="NCBI Taxonomy" id="101127"/>
    <lineage>
        <taxon>Eukaryota</taxon>
        <taxon>Fungi</taxon>
        <taxon>Fungi incertae sedis</taxon>
        <taxon>Mucoromycota</taxon>
        <taxon>Mucoromycotina</taxon>
        <taxon>Mucoromycetes</taxon>
        <taxon>Mucorales</taxon>
        <taxon>Cunninghamellaceae</taxon>
        <taxon>Hesseltinella</taxon>
    </lineage>
</organism>
<dbReference type="AlphaFoldDB" id="A0A1X2GDD9"/>
<comment type="caution">
    <text evidence="1">The sequence shown here is derived from an EMBL/GenBank/DDBJ whole genome shotgun (WGS) entry which is preliminary data.</text>
</comment>
<sequence length="117" mass="13142">MSFGSVSEPHSIRRVSAKEYKTLTKETVLQKGLDHRKNNGLLPCPDRTMATMAMIESETPTTTTSDAVEFRQAVSYKLRHLTTTMTFYGRHASKSRFEAKKGQQRRAAACVNICIDS</sequence>
<protein>
    <submittedName>
        <fullName evidence="1">Uncharacterized protein</fullName>
    </submittedName>
</protein>
<accession>A0A1X2GDD9</accession>
<keyword evidence="2" id="KW-1185">Reference proteome</keyword>
<gene>
    <name evidence="1" type="ORF">DM01DRAFT_144765</name>
</gene>
<evidence type="ECO:0000313" key="1">
    <source>
        <dbReference type="EMBL" id="ORX51201.1"/>
    </source>
</evidence>
<name>A0A1X2GDD9_9FUNG</name>